<feature type="compositionally biased region" description="Basic and acidic residues" evidence="1">
    <location>
        <begin position="269"/>
        <end position="281"/>
    </location>
</feature>
<dbReference type="OrthoDB" id="5215637at2759"/>
<feature type="compositionally biased region" description="Polar residues" evidence="1">
    <location>
        <begin position="282"/>
        <end position="303"/>
    </location>
</feature>
<evidence type="ECO:0008006" key="6">
    <source>
        <dbReference type="Google" id="ProtNLM"/>
    </source>
</evidence>
<evidence type="ECO:0000256" key="1">
    <source>
        <dbReference type="SAM" id="MobiDB-lite"/>
    </source>
</evidence>
<proteinExistence type="predicted"/>
<dbReference type="RefSeq" id="XP_016766077.1">
    <property type="nucleotide sequence ID" value="XM_016903908.1"/>
</dbReference>
<dbReference type="AlphaFoldDB" id="N1QL15"/>
<dbReference type="STRING" id="692275.N1QL15"/>
<feature type="signal peptide" evidence="3">
    <location>
        <begin position="1"/>
        <end position="18"/>
    </location>
</feature>
<reference evidence="4 5" key="1">
    <citation type="journal article" date="2012" name="PLoS Pathog.">
        <title>Diverse lifestyles and strategies of plant pathogenesis encoded in the genomes of eighteen Dothideomycetes fungi.</title>
        <authorList>
            <person name="Ohm R.A."/>
            <person name="Feau N."/>
            <person name="Henrissat B."/>
            <person name="Schoch C.L."/>
            <person name="Horwitz B.A."/>
            <person name="Barry K.W."/>
            <person name="Condon B.J."/>
            <person name="Copeland A.C."/>
            <person name="Dhillon B."/>
            <person name="Glaser F."/>
            <person name="Hesse C.N."/>
            <person name="Kosti I."/>
            <person name="LaButti K."/>
            <person name="Lindquist E.A."/>
            <person name="Lucas S."/>
            <person name="Salamov A.A."/>
            <person name="Bradshaw R.E."/>
            <person name="Ciuffetti L."/>
            <person name="Hamelin R.C."/>
            <person name="Kema G.H.J."/>
            <person name="Lawrence C."/>
            <person name="Scott J.A."/>
            <person name="Spatafora J.W."/>
            <person name="Turgeon B.G."/>
            <person name="de Wit P.J.G.M."/>
            <person name="Zhong S."/>
            <person name="Goodwin S.B."/>
            <person name="Grigoriev I.V."/>
        </authorList>
    </citation>
    <scope>NUCLEOTIDE SEQUENCE [LARGE SCALE GENOMIC DNA]</scope>
    <source>
        <strain evidence="4 5">SO2202</strain>
    </source>
</reference>
<sequence length="303" mass="31844">MRTATVTLLLTSASAILAATTPQQCYFPDGSESTHTPCNATAAAAKGGFSACCSDTSYCMDNGLCLEAGILTRMSCTDKTFADTTCPQYCNTDNMGDPYELTPCTATTFTCGLSPANCSVATTVFPVTDLKNIVLQADQLVTAMSAAGIATASVDPTVSPTETVPVLTVTATGDLKPANPALQYTTGQLVGVGAGVGIPMALAIGVLSFFLLREKKKHKISEINEGGFRPAPPTMETRDGNSWSAWSETTKVGGTSDYGRRPSKSNTHHLQDLDGEGRDRNQFSAQHSSNAPDGTWRSNDNMI</sequence>
<dbReference type="GeneID" id="27901045"/>
<dbReference type="Proteomes" id="UP000016931">
    <property type="component" value="Unassembled WGS sequence"/>
</dbReference>
<dbReference type="eggNOG" id="ENOG502SU16">
    <property type="taxonomic scope" value="Eukaryota"/>
</dbReference>
<keyword evidence="3" id="KW-0732">Signal</keyword>
<feature type="region of interest" description="Disordered" evidence="1">
    <location>
        <begin position="223"/>
        <end position="303"/>
    </location>
</feature>
<feature type="transmembrane region" description="Helical" evidence="2">
    <location>
        <begin position="189"/>
        <end position="212"/>
    </location>
</feature>
<feature type="compositionally biased region" description="Polar residues" evidence="1">
    <location>
        <begin position="240"/>
        <end position="253"/>
    </location>
</feature>
<name>N1QL15_SPHMS</name>
<evidence type="ECO:0000313" key="4">
    <source>
        <dbReference type="EMBL" id="EMF17956.1"/>
    </source>
</evidence>
<keyword evidence="2" id="KW-0472">Membrane</keyword>
<keyword evidence="5" id="KW-1185">Reference proteome</keyword>
<organism evidence="4 5">
    <name type="scientific">Sphaerulina musiva (strain SO2202)</name>
    <name type="common">Poplar stem canker fungus</name>
    <name type="synonym">Septoria musiva</name>
    <dbReference type="NCBI Taxonomy" id="692275"/>
    <lineage>
        <taxon>Eukaryota</taxon>
        <taxon>Fungi</taxon>
        <taxon>Dikarya</taxon>
        <taxon>Ascomycota</taxon>
        <taxon>Pezizomycotina</taxon>
        <taxon>Dothideomycetes</taxon>
        <taxon>Dothideomycetidae</taxon>
        <taxon>Mycosphaerellales</taxon>
        <taxon>Mycosphaerellaceae</taxon>
        <taxon>Sphaerulina</taxon>
    </lineage>
</organism>
<evidence type="ECO:0000256" key="3">
    <source>
        <dbReference type="SAM" id="SignalP"/>
    </source>
</evidence>
<keyword evidence="2" id="KW-1133">Transmembrane helix</keyword>
<dbReference type="EMBL" id="KB456260">
    <property type="protein sequence ID" value="EMF17956.1"/>
    <property type="molecule type" value="Genomic_DNA"/>
</dbReference>
<gene>
    <name evidence="4" type="ORF">SEPMUDRAFT_146852</name>
</gene>
<dbReference type="OMA" id="WASPECA"/>
<keyword evidence="2" id="KW-0812">Transmembrane</keyword>
<dbReference type="HOGENOM" id="CLU_946590_0_0_1"/>
<evidence type="ECO:0000256" key="2">
    <source>
        <dbReference type="SAM" id="Phobius"/>
    </source>
</evidence>
<protein>
    <recommendedName>
        <fullName evidence="6">Mid2 domain-containing protein</fullName>
    </recommendedName>
</protein>
<accession>N1QL15</accession>
<feature type="chain" id="PRO_5004109958" description="Mid2 domain-containing protein" evidence="3">
    <location>
        <begin position="19"/>
        <end position="303"/>
    </location>
</feature>
<evidence type="ECO:0000313" key="5">
    <source>
        <dbReference type="Proteomes" id="UP000016931"/>
    </source>
</evidence>